<protein>
    <recommendedName>
        <fullName evidence="2">Nephrocystin 3-like N-terminal domain-containing protein</fullName>
    </recommendedName>
</protein>
<dbReference type="PANTHER" id="PTHR10039:SF5">
    <property type="entry name" value="NACHT DOMAIN-CONTAINING PROTEIN"/>
    <property type="match status" value="1"/>
</dbReference>
<feature type="domain" description="Nephrocystin 3-like N-terminal" evidence="2">
    <location>
        <begin position="150"/>
        <end position="324"/>
    </location>
</feature>
<evidence type="ECO:0000259" key="2">
    <source>
        <dbReference type="Pfam" id="PF24883"/>
    </source>
</evidence>
<dbReference type="EMBL" id="JAVRRF010000007">
    <property type="protein sequence ID" value="KAK5063638.1"/>
    <property type="molecule type" value="Genomic_DNA"/>
</dbReference>
<keyword evidence="1" id="KW-0677">Repeat</keyword>
<reference evidence="3 4" key="1">
    <citation type="submission" date="2023-08" db="EMBL/GenBank/DDBJ databases">
        <title>Black Yeasts Isolated from many extreme environments.</title>
        <authorList>
            <person name="Coleine C."/>
            <person name="Stajich J.E."/>
            <person name="Selbmann L."/>
        </authorList>
    </citation>
    <scope>NUCLEOTIDE SEQUENCE [LARGE SCALE GENOMIC DNA]</scope>
    <source>
        <strain evidence="3 4">CCFEE 6328</strain>
    </source>
</reference>
<dbReference type="Gene3D" id="3.40.50.300">
    <property type="entry name" value="P-loop containing nucleotide triphosphate hydrolases"/>
    <property type="match status" value="1"/>
</dbReference>
<evidence type="ECO:0000256" key="1">
    <source>
        <dbReference type="ARBA" id="ARBA00022737"/>
    </source>
</evidence>
<sequence length="363" mass="41930">MAKAAGFSVNDQNIRDLKGSSPVLTLIREGFDQLLESNAFHVSTFQESVGYTGFGWMDAKVVPNESSEIGHSTKERKNLINANHMNMCRFRNAHDDGYIKTKGEIERHLERRSRRIEDVQGEFYSRCLNSFRVRQMSDRVLQIKNAHRETLKWLYEEDGPGLIQWLMSGSGIFWIQGKAGSGKSTAMKFLLENYQTLTLLNQSLEPGSWLLMGSFFTDRAERIQASWEGILHDMIYQLLEHCPVLMNIAYSAFLKRKQDNWDTDSLEKLLLTFFIGFHGELHVCFLIDALDEHDGQHNRMSEFLHELVSTSTESLQIKVVVASRPHNDLKDLFAGDRTLKMQEWTKTDIQMYVAGRLSRQPRW</sequence>
<evidence type="ECO:0000313" key="3">
    <source>
        <dbReference type="EMBL" id="KAK5063638.1"/>
    </source>
</evidence>
<gene>
    <name evidence="3" type="ORF">LTR69_004344</name>
</gene>
<dbReference type="Proteomes" id="UP001345691">
    <property type="component" value="Unassembled WGS sequence"/>
</dbReference>
<dbReference type="SUPFAM" id="SSF52540">
    <property type="entry name" value="P-loop containing nucleoside triphosphate hydrolases"/>
    <property type="match status" value="1"/>
</dbReference>
<dbReference type="Pfam" id="PF24883">
    <property type="entry name" value="NPHP3_N"/>
    <property type="match status" value="1"/>
</dbReference>
<name>A0ABR0JG15_9EURO</name>
<dbReference type="InterPro" id="IPR027417">
    <property type="entry name" value="P-loop_NTPase"/>
</dbReference>
<accession>A0ABR0JG15</accession>
<keyword evidence="4" id="KW-1185">Reference proteome</keyword>
<comment type="caution">
    <text evidence="3">The sequence shown here is derived from an EMBL/GenBank/DDBJ whole genome shotgun (WGS) entry which is preliminary data.</text>
</comment>
<dbReference type="PANTHER" id="PTHR10039">
    <property type="entry name" value="AMELOGENIN"/>
    <property type="match status" value="1"/>
</dbReference>
<dbReference type="InterPro" id="IPR056884">
    <property type="entry name" value="NPHP3-like_N"/>
</dbReference>
<evidence type="ECO:0000313" key="4">
    <source>
        <dbReference type="Proteomes" id="UP001345691"/>
    </source>
</evidence>
<organism evidence="3 4">
    <name type="scientific">Exophiala sideris</name>
    <dbReference type="NCBI Taxonomy" id="1016849"/>
    <lineage>
        <taxon>Eukaryota</taxon>
        <taxon>Fungi</taxon>
        <taxon>Dikarya</taxon>
        <taxon>Ascomycota</taxon>
        <taxon>Pezizomycotina</taxon>
        <taxon>Eurotiomycetes</taxon>
        <taxon>Chaetothyriomycetidae</taxon>
        <taxon>Chaetothyriales</taxon>
        <taxon>Herpotrichiellaceae</taxon>
        <taxon>Exophiala</taxon>
    </lineage>
</organism>
<proteinExistence type="predicted"/>